<evidence type="ECO:0000313" key="5">
    <source>
        <dbReference type="Proteomes" id="UP001442364"/>
    </source>
</evidence>
<gene>
    <name evidence="4" type="ORF">WMO14_08880</name>
</gene>
<feature type="domain" description="HTH LytTR-type" evidence="3">
    <location>
        <begin position="133"/>
        <end position="219"/>
    </location>
</feature>
<keyword evidence="5" id="KW-1185">Reference proteome</keyword>
<dbReference type="InterPro" id="IPR007492">
    <property type="entry name" value="LytTR_DNA-bd_dom"/>
</dbReference>
<evidence type="ECO:0000256" key="1">
    <source>
        <dbReference type="ARBA" id="ARBA00018672"/>
    </source>
</evidence>
<reference evidence="4 5" key="1">
    <citation type="submission" date="2024-03" db="EMBL/GenBank/DDBJ databases">
        <title>Human intestinal bacterial collection.</title>
        <authorList>
            <person name="Pauvert C."/>
            <person name="Hitch T.C.A."/>
            <person name="Clavel T."/>
        </authorList>
    </citation>
    <scope>NUCLEOTIDE SEQUENCE [LARGE SCALE GENOMIC DNA]</scope>
    <source>
        <strain evidence="4 5">CLA-AA-H255</strain>
    </source>
</reference>
<dbReference type="GO" id="GO:0003677">
    <property type="term" value="F:DNA binding"/>
    <property type="evidence" value="ECO:0007669"/>
    <property type="project" value="UniProtKB-KW"/>
</dbReference>
<dbReference type="SUPFAM" id="SSF52172">
    <property type="entry name" value="CheY-like"/>
    <property type="match status" value="1"/>
</dbReference>
<dbReference type="RefSeq" id="WP_349153691.1">
    <property type="nucleotide sequence ID" value="NZ_DAWCMB010000255.1"/>
</dbReference>
<dbReference type="Gene3D" id="3.40.50.2300">
    <property type="match status" value="1"/>
</dbReference>
<dbReference type="SMART" id="SM00850">
    <property type="entry name" value="LytTR"/>
    <property type="match status" value="1"/>
</dbReference>
<dbReference type="PROSITE" id="PS50930">
    <property type="entry name" value="HTH_LYTTR"/>
    <property type="match status" value="1"/>
</dbReference>
<evidence type="ECO:0000313" key="4">
    <source>
        <dbReference type="EMBL" id="MEQ2379993.1"/>
    </source>
</evidence>
<protein>
    <recommendedName>
        <fullName evidence="1">Stage 0 sporulation protein A homolog</fullName>
    </recommendedName>
</protein>
<dbReference type="InterPro" id="IPR046947">
    <property type="entry name" value="LytR-like"/>
</dbReference>
<name>A0ABV1BW74_9FIRM</name>
<dbReference type="PANTHER" id="PTHR37299">
    <property type="entry name" value="TRANSCRIPTIONAL REGULATOR-RELATED"/>
    <property type="match status" value="1"/>
</dbReference>
<dbReference type="InterPro" id="IPR001789">
    <property type="entry name" value="Sig_transdc_resp-reg_receiver"/>
</dbReference>
<dbReference type="EMBL" id="JBBMER010000006">
    <property type="protein sequence ID" value="MEQ2379993.1"/>
    <property type="molecule type" value="Genomic_DNA"/>
</dbReference>
<evidence type="ECO:0000259" key="3">
    <source>
        <dbReference type="PROSITE" id="PS50930"/>
    </source>
</evidence>
<evidence type="ECO:0000256" key="2">
    <source>
        <dbReference type="ARBA" id="ARBA00024867"/>
    </source>
</evidence>
<dbReference type="PANTHER" id="PTHR37299:SF1">
    <property type="entry name" value="STAGE 0 SPORULATION PROTEIN A HOMOLOG"/>
    <property type="match status" value="1"/>
</dbReference>
<dbReference type="InterPro" id="IPR011006">
    <property type="entry name" value="CheY-like_superfamily"/>
</dbReference>
<sequence>MEFVICDDDRLYASQFIEQLKVLESQYDELFNCVYYDHYENFMESLRNKECDKADIYFLDIEFGEVYGMDVAKIITRMNRNAGIVYITNYEEYAIKAFVCRPLGFIRKKHDAEDIKVTMDKIISYMNDKNVLYTFKNNRNTLVLNLSTVLYIEMSNHDMNIYMTDDCRVVRDKISRVEKELATKGFVKINRSSLVNMEHIVNIKDDEVIIDNGTKLYITGNKQEMIIRDWQAYIMGYSEQ</sequence>
<proteinExistence type="predicted"/>
<keyword evidence="4" id="KW-0238">DNA-binding</keyword>
<comment type="function">
    <text evidence="2">May play the central regulatory role in sporulation. It may be an element of the effector pathway responsible for the activation of sporulation genes in response to nutritional stress. Spo0A may act in concert with spo0H (a sigma factor) to control the expression of some genes that are critical to the sporulation process.</text>
</comment>
<dbReference type="Pfam" id="PF00072">
    <property type="entry name" value="Response_reg"/>
    <property type="match status" value="1"/>
</dbReference>
<dbReference type="Proteomes" id="UP001442364">
    <property type="component" value="Unassembled WGS sequence"/>
</dbReference>
<accession>A0ABV1BW74</accession>
<dbReference type="Pfam" id="PF04397">
    <property type="entry name" value="LytTR"/>
    <property type="match status" value="1"/>
</dbReference>
<comment type="caution">
    <text evidence="4">The sequence shown here is derived from an EMBL/GenBank/DDBJ whole genome shotgun (WGS) entry which is preliminary data.</text>
</comment>
<organism evidence="4 5">
    <name type="scientific">[Lactobacillus] rogosae</name>
    <dbReference type="NCBI Taxonomy" id="706562"/>
    <lineage>
        <taxon>Bacteria</taxon>
        <taxon>Bacillati</taxon>
        <taxon>Bacillota</taxon>
        <taxon>Clostridia</taxon>
        <taxon>Lachnospirales</taxon>
        <taxon>Lachnospiraceae</taxon>
        <taxon>Lachnospira</taxon>
    </lineage>
</organism>
<dbReference type="Gene3D" id="2.40.50.1020">
    <property type="entry name" value="LytTr DNA-binding domain"/>
    <property type="match status" value="1"/>
</dbReference>